<feature type="region of interest" description="Disordered" evidence="2">
    <location>
        <begin position="81"/>
        <end position="101"/>
    </location>
</feature>
<reference evidence="3 4" key="1">
    <citation type="submission" date="2018-06" db="EMBL/GenBank/DDBJ databases">
        <title>Genomic Encyclopedia of Type Strains, Phase IV (KMG-IV): sequencing the most valuable type-strain genomes for metagenomic binning, comparative biology and taxonomic classification.</title>
        <authorList>
            <person name="Goeker M."/>
        </authorList>
    </citation>
    <scope>NUCLEOTIDE SEQUENCE [LARGE SCALE GENOMIC DNA]</scope>
    <source>
        <strain evidence="3 4">DSM 24875</strain>
    </source>
</reference>
<proteinExistence type="inferred from homology"/>
<comment type="caution">
    <text evidence="3">The sequence shown here is derived from an EMBL/GenBank/DDBJ whole genome shotgun (WGS) entry which is preliminary data.</text>
</comment>
<dbReference type="AlphaFoldDB" id="A0A366FEU6"/>
<dbReference type="InterPro" id="IPR002514">
    <property type="entry name" value="Transposase_8"/>
</dbReference>
<gene>
    <name evidence="3" type="ORF">DFR50_112160</name>
</gene>
<dbReference type="PANTHER" id="PTHR37936">
    <property type="entry name" value="TRANSPOSASE INSC FOR INSERTION ELEMENT IS2A-RELATED"/>
    <property type="match status" value="1"/>
</dbReference>
<comment type="similarity">
    <text evidence="1">Belongs to the transposase 8 family.</text>
</comment>
<sequence>MDGKVLGVERRRRWSRDEKARIVEETLAPGAVVSDVARRHGVSQSLLFTWRRLARTADPAGSVGSILLPVEIDAMAPAPLSEAARPARQPANGRRPKPGVIEIQFGSGNRVRVDSNVDADALRRVLGVLGER</sequence>
<dbReference type="Pfam" id="PF01527">
    <property type="entry name" value="HTH_Tnp_1"/>
    <property type="match status" value="1"/>
</dbReference>
<protein>
    <submittedName>
        <fullName evidence="3">Transposase</fullName>
    </submittedName>
</protein>
<dbReference type="PANTHER" id="PTHR37936:SF3">
    <property type="entry name" value="TRANSPOSASE INSC FOR INSERTION ELEMENT IS2A-RELATED"/>
    <property type="match status" value="1"/>
</dbReference>
<keyword evidence="4" id="KW-1185">Reference proteome</keyword>
<evidence type="ECO:0000256" key="1">
    <source>
        <dbReference type="ARBA" id="ARBA00009964"/>
    </source>
</evidence>
<dbReference type="Gene3D" id="1.10.10.10">
    <property type="entry name" value="Winged helix-like DNA-binding domain superfamily/Winged helix DNA-binding domain"/>
    <property type="match status" value="1"/>
</dbReference>
<dbReference type="SUPFAM" id="SSF48295">
    <property type="entry name" value="TrpR-like"/>
    <property type="match status" value="1"/>
</dbReference>
<dbReference type="EMBL" id="QNRK01000012">
    <property type="protein sequence ID" value="RBP13184.1"/>
    <property type="molecule type" value="Genomic_DNA"/>
</dbReference>
<name>A0A366FEU6_9HYPH</name>
<evidence type="ECO:0000313" key="3">
    <source>
        <dbReference type="EMBL" id="RBP13184.1"/>
    </source>
</evidence>
<dbReference type="GO" id="GO:0004803">
    <property type="term" value="F:transposase activity"/>
    <property type="evidence" value="ECO:0007669"/>
    <property type="project" value="InterPro"/>
</dbReference>
<dbReference type="GO" id="GO:0006313">
    <property type="term" value="P:DNA transposition"/>
    <property type="evidence" value="ECO:0007669"/>
    <property type="project" value="InterPro"/>
</dbReference>
<dbReference type="RefSeq" id="WP_113889639.1">
    <property type="nucleotide sequence ID" value="NZ_QNRK01000012.1"/>
</dbReference>
<accession>A0A366FEU6</accession>
<dbReference type="InterPro" id="IPR010921">
    <property type="entry name" value="Trp_repressor/repl_initiator"/>
</dbReference>
<dbReference type="InterPro" id="IPR036388">
    <property type="entry name" value="WH-like_DNA-bd_sf"/>
</dbReference>
<evidence type="ECO:0000256" key="2">
    <source>
        <dbReference type="SAM" id="MobiDB-lite"/>
    </source>
</evidence>
<evidence type="ECO:0000313" key="4">
    <source>
        <dbReference type="Proteomes" id="UP000253529"/>
    </source>
</evidence>
<organism evidence="3 4">
    <name type="scientific">Roseiarcus fermentans</name>
    <dbReference type="NCBI Taxonomy" id="1473586"/>
    <lineage>
        <taxon>Bacteria</taxon>
        <taxon>Pseudomonadati</taxon>
        <taxon>Pseudomonadota</taxon>
        <taxon>Alphaproteobacteria</taxon>
        <taxon>Hyphomicrobiales</taxon>
        <taxon>Roseiarcaceae</taxon>
        <taxon>Roseiarcus</taxon>
    </lineage>
</organism>
<dbReference type="OrthoDB" id="7476756at2"/>
<dbReference type="GO" id="GO:0043565">
    <property type="term" value="F:sequence-specific DNA binding"/>
    <property type="evidence" value="ECO:0007669"/>
    <property type="project" value="InterPro"/>
</dbReference>
<dbReference type="NCBIfam" id="NF047595">
    <property type="entry name" value="IS66_ISRel24_TnpA"/>
    <property type="match status" value="1"/>
</dbReference>
<dbReference type="Proteomes" id="UP000253529">
    <property type="component" value="Unassembled WGS sequence"/>
</dbReference>